<sequence>MPTLHHTSSISKTPKTFTDTHVDSINRRGVLGLTAVIVSSAPKAALAFGSGFPGYDMNLDGRKRALERNKRELELERQKAAAYRAAKAAKAAAATTPAANVDVKS</sequence>
<protein>
    <submittedName>
        <fullName evidence="2">Uncharacterized protein</fullName>
    </submittedName>
</protein>
<proteinExistence type="predicted"/>
<dbReference type="AlphaFoldDB" id="A0A250XPG4"/>
<dbReference type="Proteomes" id="UP000232323">
    <property type="component" value="Unassembled WGS sequence"/>
</dbReference>
<comment type="caution">
    <text evidence="2">The sequence shown here is derived from an EMBL/GenBank/DDBJ whole genome shotgun (WGS) entry which is preliminary data.</text>
</comment>
<evidence type="ECO:0000256" key="1">
    <source>
        <dbReference type="SAM" id="Coils"/>
    </source>
</evidence>
<evidence type="ECO:0000313" key="2">
    <source>
        <dbReference type="EMBL" id="GAX84839.1"/>
    </source>
</evidence>
<dbReference type="EMBL" id="BEGY01000137">
    <property type="protein sequence ID" value="GAX84839.1"/>
    <property type="molecule type" value="Genomic_DNA"/>
</dbReference>
<gene>
    <name evidence="2" type="ORF">CEUSTIGMA_g12260.t1</name>
</gene>
<reference evidence="2 3" key="1">
    <citation type="submission" date="2017-08" db="EMBL/GenBank/DDBJ databases">
        <title>Acidophilic green algal genome provides insights into adaptation to an acidic environment.</title>
        <authorList>
            <person name="Hirooka S."/>
            <person name="Hirose Y."/>
            <person name="Kanesaki Y."/>
            <person name="Higuchi S."/>
            <person name="Fujiwara T."/>
            <person name="Onuma R."/>
            <person name="Era A."/>
            <person name="Ohbayashi R."/>
            <person name="Uzuka A."/>
            <person name="Nozaki H."/>
            <person name="Yoshikawa H."/>
            <person name="Miyagishima S.Y."/>
        </authorList>
    </citation>
    <scope>NUCLEOTIDE SEQUENCE [LARGE SCALE GENOMIC DNA]</scope>
    <source>
        <strain evidence="2 3">NIES-2499</strain>
    </source>
</reference>
<keyword evidence="3" id="KW-1185">Reference proteome</keyword>
<accession>A0A250XPG4</accession>
<keyword evidence="1" id="KW-0175">Coiled coil</keyword>
<evidence type="ECO:0000313" key="3">
    <source>
        <dbReference type="Proteomes" id="UP000232323"/>
    </source>
</evidence>
<organism evidence="2 3">
    <name type="scientific">Chlamydomonas eustigma</name>
    <dbReference type="NCBI Taxonomy" id="1157962"/>
    <lineage>
        <taxon>Eukaryota</taxon>
        <taxon>Viridiplantae</taxon>
        <taxon>Chlorophyta</taxon>
        <taxon>core chlorophytes</taxon>
        <taxon>Chlorophyceae</taxon>
        <taxon>CS clade</taxon>
        <taxon>Chlamydomonadales</taxon>
        <taxon>Chlamydomonadaceae</taxon>
        <taxon>Chlamydomonas</taxon>
    </lineage>
</organism>
<feature type="coiled-coil region" evidence="1">
    <location>
        <begin position="56"/>
        <end position="86"/>
    </location>
</feature>
<name>A0A250XPG4_9CHLO</name>